<dbReference type="PANTHER" id="PTHR10695">
    <property type="entry name" value="DEPHOSPHO-COA KINASE-RELATED"/>
    <property type="match status" value="1"/>
</dbReference>
<gene>
    <name evidence="5" type="primary">coaE</name>
    <name evidence="7" type="ORF">B4102_1589</name>
    <name evidence="8" type="ORF">JGZ69_14950</name>
</gene>
<dbReference type="HAMAP" id="MF_00376">
    <property type="entry name" value="Dephospho_CoA_kinase"/>
    <property type="match status" value="1"/>
</dbReference>
<evidence type="ECO:0000256" key="3">
    <source>
        <dbReference type="ARBA" id="ARBA00022840"/>
    </source>
</evidence>
<evidence type="ECO:0000313" key="7">
    <source>
        <dbReference type="EMBL" id="KYD10804.1"/>
    </source>
</evidence>
<comment type="catalytic activity">
    <reaction evidence="5">
        <text>3'-dephospho-CoA + ATP = ADP + CoA + H(+)</text>
        <dbReference type="Rhea" id="RHEA:18245"/>
        <dbReference type="ChEBI" id="CHEBI:15378"/>
        <dbReference type="ChEBI" id="CHEBI:30616"/>
        <dbReference type="ChEBI" id="CHEBI:57287"/>
        <dbReference type="ChEBI" id="CHEBI:57328"/>
        <dbReference type="ChEBI" id="CHEBI:456216"/>
        <dbReference type="EC" id="2.7.1.24"/>
    </reaction>
</comment>
<organism evidence="7 9">
    <name type="scientific">Heyndrickxia sporothermodurans</name>
    <dbReference type="NCBI Taxonomy" id="46224"/>
    <lineage>
        <taxon>Bacteria</taxon>
        <taxon>Bacillati</taxon>
        <taxon>Bacillota</taxon>
        <taxon>Bacilli</taxon>
        <taxon>Bacillales</taxon>
        <taxon>Bacillaceae</taxon>
        <taxon>Heyndrickxia</taxon>
    </lineage>
</organism>
<dbReference type="PATRIC" id="fig|46224.3.peg.647"/>
<dbReference type="KEGG" id="hspo:JGZ69_14950"/>
<keyword evidence="5 7" id="KW-0808">Transferase</keyword>
<comment type="pathway">
    <text evidence="5">Cofactor biosynthesis; coenzyme A biosynthesis; CoA from (R)-pantothenate: step 5/5.</text>
</comment>
<evidence type="ECO:0000256" key="6">
    <source>
        <dbReference type="NCBIfam" id="TIGR00152"/>
    </source>
</evidence>
<reference evidence="7 9" key="1">
    <citation type="submission" date="2016-01" db="EMBL/GenBank/DDBJ databases">
        <title>Genome Sequences of Twelve Sporeforming Bacillus Species Isolated from Foods.</title>
        <authorList>
            <person name="Berendsen E.M."/>
            <person name="Wells-Bennik M.H."/>
            <person name="Krawcyk A.O."/>
            <person name="De Jong A."/>
            <person name="Holsappel S."/>
            <person name="Eijlander R.T."/>
            <person name="Kuipers O.P."/>
        </authorList>
    </citation>
    <scope>NUCLEOTIDE SEQUENCE [LARGE SCALE GENOMIC DNA]</scope>
    <source>
        <strain evidence="7 9">B4102</strain>
    </source>
</reference>
<comment type="similarity">
    <text evidence="1 5">Belongs to the CoaE family.</text>
</comment>
<feature type="binding site" evidence="5">
    <location>
        <begin position="12"/>
        <end position="17"/>
    </location>
    <ligand>
        <name>ATP</name>
        <dbReference type="ChEBI" id="CHEBI:30616"/>
    </ligand>
</feature>
<accession>A0A150LEV6</accession>
<dbReference type="EC" id="2.7.1.24" evidence="5 6"/>
<name>A0A150LEV6_9BACI</name>
<evidence type="ECO:0000313" key="8">
    <source>
        <dbReference type="EMBL" id="QQX24110.1"/>
    </source>
</evidence>
<sequence>MAMIIGLTGGIASGKSTVSAMLKAKGYTIVDADIAAREVVNIGEDAYYGIIEAFGKEILLEDGNIDRKKLGSIVFHNTEKRLLLNSIVHPAVRNYMQKKKAEAIEAGKQTIIMDIPLLFESKLTYMVDKTILVFVDPNIQKERLMKRNHLSEEDAIARIRSQMPLKEKIQLSDAVIDNNETLEETKKQLNKIINEWDMHP</sequence>
<reference evidence="8 10" key="2">
    <citation type="submission" date="2020-12" db="EMBL/GenBank/DDBJ databases">
        <title>Taxonomic evaluation of the Bacillus sporothermodurans group of bacteria based on whole genome sequences.</title>
        <authorList>
            <person name="Fiedler G."/>
            <person name="Herbstmann A.-D."/>
            <person name="Doll E."/>
            <person name="Wenning M."/>
            <person name="Brinks E."/>
            <person name="Kabisch J."/>
            <person name="Breitenwieser F."/>
            <person name="Lappann M."/>
            <person name="Boehnlein C."/>
            <person name="Franz C."/>
        </authorList>
    </citation>
    <scope>NUCLEOTIDE SEQUENCE [LARGE SCALE GENOMIC DNA]</scope>
    <source>
        <strain evidence="8 10">DSM 10599</strain>
    </source>
</reference>
<dbReference type="Gene3D" id="3.40.50.300">
    <property type="entry name" value="P-loop containing nucleotide triphosphate hydrolases"/>
    <property type="match status" value="1"/>
</dbReference>
<dbReference type="STRING" id="46224.B4102_1589"/>
<evidence type="ECO:0000256" key="2">
    <source>
        <dbReference type="ARBA" id="ARBA00022741"/>
    </source>
</evidence>
<keyword evidence="5" id="KW-0963">Cytoplasm</keyword>
<dbReference type="PROSITE" id="PS51219">
    <property type="entry name" value="DPCK"/>
    <property type="match status" value="1"/>
</dbReference>
<dbReference type="PANTHER" id="PTHR10695:SF46">
    <property type="entry name" value="BIFUNCTIONAL COENZYME A SYNTHASE-RELATED"/>
    <property type="match status" value="1"/>
</dbReference>
<dbReference type="Pfam" id="PF01121">
    <property type="entry name" value="CoaE"/>
    <property type="match status" value="1"/>
</dbReference>
<protein>
    <recommendedName>
        <fullName evidence="5 6">Dephospho-CoA kinase</fullName>
        <ecNumber evidence="5 6">2.7.1.24</ecNumber>
    </recommendedName>
    <alternativeName>
        <fullName evidence="5">Dephosphocoenzyme A kinase</fullName>
    </alternativeName>
</protein>
<evidence type="ECO:0000313" key="9">
    <source>
        <dbReference type="Proteomes" id="UP000075666"/>
    </source>
</evidence>
<keyword evidence="5 7" id="KW-0418">Kinase</keyword>
<evidence type="ECO:0000313" key="10">
    <source>
        <dbReference type="Proteomes" id="UP000595512"/>
    </source>
</evidence>
<dbReference type="GO" id="GO:0005524">
    <property type="term" value="F:ATP binding"/>
    <property type="evidence" value="ECO:0007669"/>
    <property type="project" value="UniProtKB-UniRule"/>
</dbReference>
<dbReference type="EMBL" id="LQYN01000011">
    <property type="protein sequence ID" value="KYD10804.1"/>
    <property type="molecule type" value="Genomic_DNA"/>
</dbReference>
<dbReference type="Proteomes" id="UP000595512">
    <property type="component" value="Chromosome"/>
</dbReference>
<proteinExistence type="inferred from homology"/>
<evidence type="ECO:0000256" key="5">
    <source>
        <dbReference type="HAMAP-Rule" id="MF_00376"/>
    </source>
</evidence>
<dbReference type="EMBL" id="CP066701">
    <property type="protein sequence ID" value="QQX24110.1"/>
    <property type="molecule type" value="Genomic_DNA"/>
</dbReference>
<dbReference type="RefSeq" id="WP_066226990.1">
    <property type="nucleotide sequence ID" value="NZ_CP066701.1"/>
</dbReference>
<dbReference type="SUPFAM" id="SSF52540">
    <property type="entry name" value="P-loop containing nucleoside triphosphate hydrolases"/>
    <property type="match status" value="1"/>
</dbReference>
<evidence type="ECO:0000256" key="1">
    <source>
        <dbReference type="ARBA" id="ARBA00009018"/>
    </source>
</evidence>
<dbReference type="NCBIfam" id="TIGR00152">
    <property type="entry name" value="dephospho-CoA kinase"/>
    <property type="match status" value="1"/>
</dbReference>
<comment type="function">
    <text evidence="5">Catalyzes the phosphorylation of the 3'-hydroxyl group of dephosphocoenzyme A to form coenzyme A.</text>
</comment>
<keyword evidence="3 5" id="KW-0067">ATP-binding</keyword>
<comment type="subcellular location">
    <subcellularLocation>
        <location evidence="5">Cytoplasm</location>
    </subcellularLocation>
</comment>
<keyword evidence="9" id="KW-1185">Reference proteome</keyword>
<dbReference type="UniPathway" id="UPA00241">
    <property type="reaction ID" value="UER00356"/>
</dbReference>
<dbReference type="InterPro" id="IPR001977">
    <property type="entry name" value="Depp_CoAkinase"/>
</dbReference>
<keyword evidence="4 5" id="KW-0173">Coenzyme A biosynthesis</keyword>
<evidence type="ECO:0000256" key="4">
    <source>
        <dbReference type="ARBA" id="ARBA00022993"/>
    </source>
</evidence>
<keyword evidence="2 5" id="KW-0547">Nucleotide-binding</keyword>
<dbReference type="GO" id="GO:0004140">
    <property type="term" value="F:dephospho-CoA kinase activity"/>
    <property type="evidence" value="ECO:0007669"/>
    <property type="project" value="UniProtKB-UniRule"/>
</dbReference>
<dbReference type="AlphaFoldDB" id="A0A150LEV6"/>
<dbReference type="Proteomes" id="UP000075666">
    <property type="component" value="Unassembled WGS sequence"/>
</dbReference>
<dbReference type="CDD" id="cd02022">
    <property type="entry name" value="DPCK"/>
    <property type="match status" value="1"/>
</dbReference>
<dbReference type="FunFam" id="3.40.50.300:FF:000485">
    <property type="entry name" value="Dephospho-CoA kinase CAB5"/>
    <property type="match status" value="1"/>
</dbReference>
<dbReference type="OrthoDB" id="9812943at2"/>
<dbReference type="GO" id="GO:0015937">
    <property type="term" value="P:coenzyme A biosynthetic process"/>
    <property type="evidence" value="ECO:0007669"/>
    <property type="project" value="UniProtKB-UniRule"/>
</dbReference>
<dbReference type="GO" id="GO:0005737">
    <property type="term" value="C:cytoplasm"/>
    <property type="evidence" value="ECO:0007669"/>
    <property type="project" value="UniProtKB-SubCell"/>
</dbReference>
<dbReference type="InterPro" id="IPR027417">
    <property type="entry name" value="P-loop_NTPase"/>
</dbReference>